<keyword evidence="3" id="KW-1185">Reference proteome</keyword>
<feature type="region of interest" description="Disordered" evidence="1">
    <location>
        <begin position="1"/>
        <end position="96"/>
    </location>
</feature>
<feature type="compositionally biased region" description="Low complexity" evidence="1">
    <location>
        <begin position="83"/>
        <end position="96"/>
    </location>
</feature>
<reference evidence="2 3" key="1">
    <citation type="journal article" date="2020" name="Nature">
        <title>Six reference-quality genomes reveal evolution of bat adaptations.</title>
        <authorList>
            <person name="Jebb D."/>
            <person name="Huang Z."/>
            <person name="Pippel M."/>
            <person name="Hughes G.M."/>
            <person name="Lavrichenko K."/>
            <person name="Devanna P."/>
            <person name="Winkler S."/>
            <person name="Jermiin L.S."/>
            <person name="Skirmuntt E.C."/>
            <person name="Katzourakis A."/>
            <person name="Burkitt-Gray L."/>
            <person name="Ray D.A."/>
            <person name="Sullivan K.A.M."/>
            <person name="Roscito J.G."/>
            <person name="Kirilenko B.M."/>
            <person name="Davalos L.M."/>
            <person name="Corthals A.P."/>
            <person name="Power M.L."/>
            <person name="Jones G."/>
            <person name="Ransome R.D."/>
            <person name="Dechmann D.K.N."/>
            <person name="Locatelli A.G."/>
            <person name="Puechmaille S.J."/>
            <person name="Fedrigo O."/>
            <person name="Jarvis E.D."/>
            <person name="Hiller M."/>
            <person name="Vernes S.C."/>
            <person name="Myers E.W."/>
            <person name="Teeling E.C."/>
        </authorList>
    </citation>
    <scope>NUCLEOTIDE SEQUENCE [LARGE SCALE GENOMIC DNA]</scope>
    <source>
        <strain evidence="2">MRouAeg1</strain>
        <tissue evidence="2">Muscle</tissue>
    </source>
</reference>
<name>A0A7J8JI17_ROUAE</name>
<evidence type="ECO:0000256" key="1">
    <source>
        <dbReference type="SAM" id="MobiDB-lite"/>
    </source>
</evidence>
<feature type="compositionally biased region" description="Basic and acidic residues" evidence="1">
    <location>
        <begin position="69"/>
        <end position="82"/>
    </location>
</feature>
<feature type="compositionally biased region" description="Polar residues" evidence="1">
    <location>
        <begin position="1"/>
        <end position="12"/>
    </location>
</feature>
<feature type="compositionally biased region" description="Basic and acidic residues" evidence="1">
    <location>
        <begin position="34"/>
        <end position="48"/>
    </location>
</feature>
<organism evidence="2 3">
    <name type="scientific">Rousettus aegyptiacus</name>
    <name type="common">Egyptian fruit bat</name>
    <name type="synonym">Pteropus aegyptiacus</name>
    <dbReference type="NCBI Taxonomy" id="9407"/>
    <lineage>
        <taxon>Eukaryota</taxon>
        <taxon>Metazoa</taxon>
        <taxon>Chordata</taxon>
        <taxon>Craniata</taxon>
        <taxon>Vertebrata</taxon>
        <taxon>Euteleostomi</taxon>
        <taxon>Mammalia</taxon>
        <taxon>Eutheria</taxon>
        <taxon>Laurasiatheria</taxon>
        <taxon>Chiroptera</taxon>
        <taxon>Yinpterochiroptera</taxon>
        <taxon>Pteropodoidea</taxon>
        <taxon>Pteropodidae</taxon>
        <taxon>Rousettinae</taxon>
        <taxon>Rousettus</taxon>
    </lineage>
</organism>
<dbReference type="AlphaFoldDB" id="A0A7J8JI17"/>
<dbReference type="Proteomes" id="UP000593571">
    <property type="component" value="Unassembled WGS sequence"/>
</dbReference>
<sequence length="241" mass="25785">MCAHASPTSLSFPRSEHGVSHARLPHALLGHPPEPGRGRRDADGHPARDATAQTQAVLLRTKPTKSSRRTQDDVKTPSERWHPASGSPASVSPPRVLGLHPHALPLHAPGLRWQPPACPWGRREDWIARGTPRLLRPWALANRGILVTAAPAGPTTPHLRDAQRRSCLVGPLPAPEADSILSVLGLTPQVKIRPDGSQEWGQSGHASPPKGPPSPRSQVPSPRRITGLCTQGTPQEASGEQ</sequence>
<dbReference type="EMBL" id="JACASE010000002">
    <property type="protein sequence ID" value="KAF6496110.1"/>
    <property type="molecule type" value="Genomic_DNA"/>
</dbReference>
<feature type="compositionally biased region" description="Polar residues" evidence="1">
    <location>
        <begin position="228"/>
        <end position="241"/>
    </location>
</feature>
<proteinExistence type="predicted"/>
<evidence type="ECO:0000313" key="3">
    <source>
        <dbReference type="Proteomes" id="UP000593571"/>
    </source>
</evidence>
<feature type="region of interest" description="Disordered" evidence="1">
    <location>
        <begin position="192"/>
        <end position="241"/>
    </location>
</feature>
<evidence type="ECO:0000313" key="2">
    <source>
        <dbReference type="EMBL" id="KAF6496110.1"/>
    </source>
</evidence>
<protein>
    <submittedName>
        <fullName evidence="2">Uncharacterized protein</fullName>
    </submittedName>
</protein>
<accession>A0A7J8JI17</accession>
<comment type="caution">
    <text evidence="2">The sequence shown here is derived from an EMBL/GenBank/DDBJ whole genome shotgun (WGS) entry which is preliminary data.</text>
</comment>
<gene>
    <name evidence="2" type="ORF">HJG63_010340</name>
</gene>